<dbReference type="EMBL" id="CM018046">
    <property type="protein sequence ID" value="KAA8526203.1"/>
    <property type="molecule type" value="Genomic_DNA"/>
</dbReference>
<proteinExistence type="predicted"/>
<feature type="transmembrane region" description="Helical" evidence="1">
    <location>
        <begin position="289"/>
        <end position="311"/>
    </location>
</feature>
<sequence>MPEDRDILDWLSSVFGFQKGNVANQREHLILLLANIDIREKNAANHAQLDGDTVVHLMDKIFKNYRSWCNYLHHSSNLKFPQDSNRQQLELLYISLYLLIWGEASNIRFMPECICYIFHNMANEIHGILFSNVHRVSGGTYQAAPHGEESFLRDVVTPIYEVLLREARKNKAGKASHSAWRNYDDLNEYFWSEKCFSLKWPMDRKSDFFVHSAERQRAHVGHNQVNPGKKKPKTNFVEVRTFWHLYRSFDRMWIFFILALQAMIIVAWNSSGSLAAIFDEDVFKRILSIFITSAFLNFLQATLDIILSWYALRSLKSTQILRYLLKFAVAAFWVIVLPIGYSSSVQNPTGLVKFFSSWGRQWQNQSFYNYCVAIYLLPNILAALLFLLPPLRRSMERSNWRIITLLMWWAQPKLYVGRGMHEDVFSLLKYTVFWIMLLISKLAFSYYVEILPLVEPTKIIMGMTVSNYEWHEFFPNVTHNIGVVIAIWAPIVLVYFMDAQIWYAIFSTIFGGIYGAFSHLG</sequence>
<feature type="transmembrane region" description="Helical" evidence="1">
    <location>
        <begin position="367"/>
        <end position="388"/>
    </location>
</feature>
<feature type="transmembrane region" description="Helical" evidence="1">
    <location>
        <begin position="501"/>
        <end position="520"/>
    </location>
</feature>
<name>A0A5J5A5R6_9ASTE</name>
<dbReference type="PANTHER" id="PTHR12741:SF16">
    <property type="entry name" value="CALLOSE SYNTHASE 7"/>
    <property type="match status" value="1"/>
</dbReference>
<dbReference type="Pfam" id="PF14288">
    <property type="entry name" value="FKS1_dom1"/>
    <property type="match status" value="1"/>
</dbReference>
<reference evidence="3 4" key="1">
    <citation type="submission" date="2019-09" db="EMBL/GenBank/DDBJ databases">
        <title>A chromosome-level genome assembly of the Chinese tupelo Nyssa sinensis.</title>
        <authorList>
            <person name="Yang X."/>
            <person name="Kang M."/>
            <person name="Yang Y."/>
            <person name="Xiong H."/>
            <person name="Wang M."/>
            <person name="Zhang Z."/>
            <person name="Wang Z."/>
            <person name="Wu H."/>
            <person name="Ma T."/>
            <person name="Liu J."/>
            <person name="Xi Z."/>
        </authorList>
    </citation>
    <scope>NUCLEOTIDE SEQUENCE [LARGE SCALE GENOMIC DNA]</scope>
    <source>
        <strain evidence="3">J267</strain>
        <tissue evidence="3">Leaf</tissue>
    </source>
</reference>
<gene>
    <name evidence="3" type="ORF">F0562_008058</name>
</gene>
<dbReference type="GO" id="GO:0005886">
    <property type="term" value="C:plasma membrane"/>
    <property type="evidence" value="ECO:0007669"/>
    <property type="project" value="TreeGrafter"/>
</dbReference>
<dbReference type="InterPro" id="IPR026899">
    <property type="entry name" value="FKS1-like_dom1"/>
</dbReference>
<protein>
    <recommendedName>
        <fullName evidence="2">1,3-beta-glucan synthase component FKS1-like domain-containing protein</fullName>
    </recommendedName>
</protein>
<accession>A0A5J5A5R6</accession>
<keyword evidence="1" id="KW-1133">Transmembrane helix</keyword>
<dbReference type="GO" id="GO:0003843">
    <property type="term" value="F:1,3-beta-D-glucan synthase activity"/>
    <property type="evidence" value="ECO:0007669"/>
    <property type="project" value="TreeGrafter"/>
</dbReference>
<evidence type="ECO:0000313" key="3">
    <source>
        <dbReference type="EMBL" id="KAA8526203.1"/>
    </source>
</evidence>
<feature type="transmembrane region" description="Helical" evidence="1">
    <location>
        <begin position="477"/>
        <end position="496"/>
    </location>
</feature>
<organism evidence="3 4">
    <name type="scientific">Nyssa sinensis</name>
    <dbReference type="NCBI Taxonomy" id="561372"/>
    <lineage>
        <taxon>Eukaryota</taxon>
        <taxon>Viridiplantae</taxon>
        <taxon>Streptophyta</taxon>
        <taxon>Embryophyta</taxon>
        <taxon>Tracheophyta</taxon>
        <taxon>Spermatophyta</taxon>
        <taxon>Magnoliopsida</taxon>
        <taxon>eudicotyledons</taxon>
        <taxon>Gunneridae</taxon>
        <taxon>Pentapetalae</taxon>
        <taxon>asterids</taxon>
        <taxon>Cornales</taxon>
        <taxon>Nyssaceae</taxon>
        <taxon>Nyssa</taxon>
    </lineage>
</organism>
<dbReference type="Proteomes" id="UP000325577">
    <property type="component" value="Linkage Group LG3"/>
</dbReference>
<evidence type="ECO:0000259" key="2">
    <source>
        <dbReference type="SMART" id="SM01205"/>
    </source>
</evidence>
<keyword evidence="4" id="KW-1185">Reference proteome</keyword>
<keyword evidence="1" id="KW-0472">Membrane</keyword>
<evidence type="ECO:0000313" key="4">
    <source>
        <dbReference type="Proteomes" id="UP000325577"/>
    </source>
</evidence>
<dbReference type="OrthoDB" id="1880850at2759"/>
<feature type="transmembrane region" description="Helical" evidence="1">
    <location>
        <begin position="252"/>
        <end position="269"/>
    </location>
</feature>
<keyword evidence="1" id="KW-0812">Transmembrane</keyword>
<dbReference type="AlphaFoldDB" id="A0A5J5A5R6"/>
<evidence type="ECO:0000256" key="1">
    <source>
        <dbReference type="SAM" id="Phobius"/>
    </source>
</evidence>
<feature type="transmembrane region" description="Helical" evidence="1">
    <location>
        <begin position="427"/>
        <end position="448"/>
    </location>
</feature>
<dbReference type="SMART" id="SM01205">
    <property type="entry name" value="FKS1_dom1"/>
    <property type="match status" value="1"/>
</dbReference>
<feature type="domain" description="1,3-beta-glucan synthase component FKS1-like" evidence="2">
    <location>
        <begin position="88"/>
        <end position="203"/>
    </location>
</feature>
<dbReference type="PANTHER" id="PTHR12741">
    <property type="entry name" value="LYST-INTERACTING PROTEIN LIP5 DOPAMINE RESPONSIVE PROTEIN DRG-1"/>
    <property type="match status" value="1"/>
</dbReference>
<feature type="transmembrane region" description="Helical" evidence="1">
    <location>
        <begin position="323"/>
        <end position="341"/>
    </location>
</feature>